<accession>A0AAW1ZGZ6</accession>
<protein>
    <recommendedName>
        <fullName evidence="3">HAT C-terminal dimerisation domain-containing protein</fullName>
    </recommendedName>
</protein>
<dbReference type="Proteomes" id="UP001479290">
    <property type="component" value="Unassembled WGS sequence"/>
</dbReference>
<name>A0AAW1ZGZ6_CULAL</name>
<dbReference type="InterPro" id="IPR012337">
    <property type="entry name" value="RNaseH-like_sf"/>
</dbReference>
<comment type="caution">
    <text evidence="1">The sequence shown here is derived from an EMBL/GenBank/DDBJ whole genome shotgun (WGS) entry which is preliminary data.</text>
</comment>
<evidence type="ECO:0000313" key="2">
    <source>
        <dbReference type="Proteomes" id="UP001479290"/>
    </source>
</evidence>
<keyword evidence="2" id="KW-1185">Reference proteome</keyword>
<dbReference type="AlphaFoldDB" id="A0AAW1ZGZ6"/>
<reference evidence="1 2" key="1">
    <citation type="submission" date="2024-05" db="EMBL/GenBank/DDBJ databases">
        <title>A high-quality chromosomal-level genome assembly of Topmouth culter (Culter alburnus).</title>
        <authorList>
            <person name="Zhao H."/>
        </authorList>
    </citation>
    <scope>NUCLEOTIDE SEQUENCE [LARGE SCALE GENOMIC DNA]</scope>
    <source>
        <strain evidence="1">CATC2023</strain>
        <tissue evidence="1">Muscle</tissue>
    </source>
</reference>
<gene>
    <name evidence="1" type="ORF">ABG768_009406</name>
</gene>
<organism evidence="1 2">
    <name type="scientific">Culter alburnus</name>
    <name type="common">Topmouth culter</name>
    <dbReference type="NCBI Taxonomy" id="194366"/>
    <lineage>
        <taxon>Eukaryota</taxon>
        <taxon>Metazoa</taxon>
        <taxon>Chordata</taxon>
        <taxon>Craniata</taxon>
        <taxon>Vertebrata</taxon>
        <taxon>Euteleostomi</taxon>
        <taxon>Actinopterygii</taxon>
        <taxon>Neopterygii</taxon>
        <taxon>Teleostei</taxon>
        <taxon>Ostariophysi</taxon>
        <taxon>Cypriniformes</taxon>
        <taxon>Xenocyprididae</taxon>
        <taxon>Xenocypridinae</taxon>
        <taxon>Culter</taxon>
    </lineage>
</organism>
<evidence type="ECO:0000313" key="1">
    <source>
        <dbReference type="EMBL" id="KAK9959272.1"/>
    </source>
</evidence>
<proteinExistence type="predicted"/>
<sequence length="235" mass="26618">MTTVRRILKPSVLRNHKQLRELDLTQSGIFLSPLDADLGTTFMDKLEESRLAPDTKERISSRCMDFLKELVKQYQLRLPASVEILSKLELFCPKSVMSTIKRPGVKDLPADLFSCPIGTLETQWRNVATANFSDDQDIDKFWLEVEAFKDAGGHKCFQELAQGAIRLLVLPVSNAHVEQAFSLVSLLKDDTRNRMGLPLLSSIMDVRTGLVRNGFTSATFKPPRQLLERFDSTIY</sequence>
<dbReference type="EMBL" id="JAWDJR010000017">
    <property type="protein sequence ID" value="KAK9959272.1"/>
    <property type="molecule type" value="Genomic_DNA"/>
</dbReference>
<dbReference type="SUPFAM" id="SSF53098">
    <property type="entry name" value="Ribonuclease H-like"/>
    <property type="match status" value="1"/>
</dbReference>
<evidence type="ECO:0008006" key="3">
    <source>
        <dbReference type="Google" id="ProtNLM"/>
    </source>
</evidence>